<evidence type="ECO:0000313" key="1">
    <source>
        <dbReference type="EMBL" id="KAJ7720944.1"/>
    </source>
</evidence>
<organism evidence="1 2">
    <name type="scientific">Mycena metata</name>
    <dbReference type="NCBI Taxonomy" id="1033252"/>
    <lineage>
        <taxon>Eukaryota</taxon>
        <taxon>Fungi</taxon>
        <taxon>Dikarya</taxon>
        <taxon>Basidiomycota</taxon>
        <taxon>Agaricomycotina</taxon>
        <taxon>Agaricomycetes</taxon>
        <taxon>Agaricomycetidae</taxon>
        <taxon>Agaricales</taxon>
        <taxon>Marasmiineae</taxon>
        <taxon>Mycenaceae</taxon>
        <taxon>Mycena</taxon>
    </lineage>
</organism>
<proteinExistence type="predicted"/>
<reference evidence="1" key="1">
    <citation type="submission" date="2023-03" db="EMBL/GenBank/DDBJ databases">
        <title>Massive genome expansion in bonnet fungi (Mycena s.s.) driven by repeated elements and novel gene families across ecological guilds.</title>
        <authorList>
            <consortium name="Lawrence Berkeley National Laboratory"/>
            <person name="Harder C.B."/>
            <person name="Miyauchi S."/>
            <person name="Viragh M."/>
            <person name="Kuo A."/>
            <person name="Thoen E."/>
            <person name="Andreopoulos B."/>
            <person name="Lu D."/>
            <person name="Skrede I."/>
            <person name="Drula E."/>
            <person name="Henrissat B."/>
            <person name="Morin E."/>
            <person name="Kohler A."/>
            <person name="Barry K."/>
            <person name="LaButti K."/>
            <person name="Morin E."/>
            <person name="Salamov A."/>
            <person name="Lipzen A."/>
            <person name="Mereny Z."/>
            <person name="Hegedus B."/>
            <person name="Baldrian P."/>
            <person name="Stursova M."/>
            <person name="Weitz H."/>
            <person name="Taylor A."/>
            <person name="Grigoriev I.V."/>
            <person name="Nagy L.G."/>
            <person name="Martin F."/>
            <person name="Kauserud H."/>
        </authorList>
    </citation>
    <scope>NUCLEOTIDE SEQUENCE</scope>
    <source>
        <strain evidence="1">CBHHK182m</strain>
    </source>
</reference>
<evidence type="ECO:0000313" key="2">
    <source>
        <dbReference type="Proteomes" id="UP001215598"/>
    </source>
</evidence>
<keyword evidence="2" id="KW-1185">Reference proteome</keyword>
<sequence length="287" mass="31529">MYRVALQPTDVNRPPSASIPTFQLPRTLERPAFVLDSLSRQSLAALAPELAEVPLPFIHHQLAVHADQMLADINSLPIPSTIPAMRLPRTLAVKLPVASSDSDVEHIYPTHILAVSASSRSTLAAPDAPLPLVAVHGVAFAANCTTAALRPVEYDANTRGTLTLPLYRVALPSVQALLILRGYMYTHRIDMLLSAIFPLPAPLTYVEIKSALVSSATKLRLAMHLVSAHQGPAHILGYARRVQDIWRTVCCLGMYHVELWDALDLAWELVIVALTSSGIRWTWHETW</sequence>
<dbReference type="EMBL" id="JARKIB010000235">
    <property type="protein sequence ID" value="KAJ7720944.1"/>
    <property type="molecule type" value="Genomic_DNA"/>
</dbReference>
<name>A0AAD7HIP1_9AGAR</name>
<protein>
    <submittedName>
        <fullName evidence="1">Uncharacterized protein</fullName>
    </submittedName>
</protein>
<dbReference type="Proteomes" id="UP001215598">
    <property type="component" value="Unassembled WGS sequence"/>
</dbReference>
<accession>A0AAD7HIP1</accession>
<dbReference type="AlphaFoldDB" id="A0AAD7HIP1"/>
<comment type="caution">
    <text evidence="1">The sequence shown here is derived from an EMBL/GenBank/DDBJ whole genome shotgun (WGS) entry which is preliminary data.</text>
</comment>
<gene>
    <name evidence="1" type="ORF">B0H16DRAFT_1432160</name>
</gene>